<evidence type="ECO:0000313" key="5">
    <source>
        <dbReference type="EMBL" id="MBU5335515.1"/>
    </source>
</evidence>
<evidence type="ECO:0000256" key="2">
    <source>
        <dbReference type="ARBA" id="ARBA00023004"/>
    </source>
</evidence>
<keyword evidence="6" id="KW-1185">Reference proteome</keyword>
<keyword evidence="1" id="KW-0479">Metal-binding</keyword>
<sequence length="257" mass="29343">MNLTHEELKQDIIAKAHSLGANIVRSCSVSKWEEMPIQKPEFWPQNIWPWAKNVIVLAVPLFAPMMATTPSMVYQELYDTSNRVLDDMAYHLTNYITTKYKCRALYFPRDCYFNIGVLVKNPNAAFSHVIAGYYAGVGTIGDSHNLLSKEFGPRMRLVSIITDLYIPEDDMLEKNLCIHCKKCMKNCPSKCFLENGKDIYKMDKVVCTKYHVDLVNQHHWPCGKCVSVCPVGEDMKIYRGSEIVSKEGIKHCQSFGS</sequence>
<gene>
    <name evidence="5" type="ORF">KQI20_03590</name>
</gene>
<evidence type="ECO:0000313" key="6">
    <source>
        <dbReference type="Proteomes" id="UP001196301"/>
    </source>
</evidence>
<evidence type="ECO:0000256" key="3">
    <source>
        <dbReference type="ARBA" id="ARBA00023014"/>
    </source>
</evidence>
<evidence type="ECO:0000259" key="4">
    <source>
        <dbReference type="PROSITE" id="PS51379"/>
    </source>
</evidence>
<protein>
    <submittedName>
        <fullName evidence="5">Epoxyqueuosine reductase</fullName>
    </submittedName>
</protein>
<keyword evidence="2" id="KW-0408">Iron</keyword>
<dbReference type="PROSITE" id="PS00198">
    <property type="entry name" value="4FE4S_FER_1"/>
    <property type="match status" value="1"/>
</dbReference>
<name>A0ABS6DUK6_9FIRM</name>
<comment type="caution">
    <text evidence="5">The sequence shown here is derived from an EMBL/GenBank/DDBJ whole genome shotgun (WGS) entry which is preliminary data.</text>
</comment>
<accession>A0ABS6DUK6</accession>
<dbReference type="EMBL" id="JAHLOQ010000006">
    <property type="protein sequence ID" value="MBU5335515.1"/>
    <property type="molecule type" value="Genomic_DNA"/>
</dbReference>
<proteinExistence type="predicted"/>
<dbReference type="PROSITE" id="PS51379">
    <property type="entry name" value="4FE4S_FER_2"/>
    <property type="match status" value="1"/>
</dbReference>
<dbReference type="RefSeq" id="WP_216568652.1">
    <property type="nucleotide sequence ID" value="NZ_JAHLOQ010000006.1"/>
</dbReference>
<keyword evidence="3" id="KW-0411">Iron-sulfur</keyword>
<evidence type="ECO:0000256" key="1">
    <source>
        <dbReference type="ARBA" id="ARBA00022723"/>
    </source>
</evidence>
<dbReference type="PANTHER" id="PTHR42827">
    <property type="entry name" value="IRON-SULFUR CLUSTER-BINDING PROTEIN-RELATED"/>
    <property type="match status" value="1"/>
</dbReference>
<dbReference type="PANTHER" id="PTHR42827:SF1">
    <property type="entry name" value="IRON-SULFUR CLUSTER-BINDING PROTEIN"/>
    <property type="match status" value="1"/>
</dbReference>
<feature type="domain" description="4Fe-4S ferredoxin-type" evidence="4">
    <location>
        <begin position="168"/>
        <end position="197"/>
    </location>
</feature>
<organism evidence="5 6">
    <name type="scientific">Intestinibacter bartlettii</name>
    <dbReference type="NCBI Taxonomy" id="261299"/>
    <lineage>
        <taxon>Bacteria</taxon>
        <taxon>Bacillati</taxon>
        <taxon>Bacillota</taxon>
        <taxon>Clostridia</taxon>
        <taxon>Peptostreptococcales</taxon>
        <taxon>Peptostreptococcaceae</taxon>
        <taxon>Intestinibacter</taxon>
    </lineage>
</organism>
<dbReference type="Proteomes" id="UP001196301">
    <property type="component" value="Unassembled WGS sequence"/>
</dbReference>
<reference evidence="5 6" key="1">
    <citation type="submission" date="2021-06" db="EMBL/GenBank/DDBJ databases">
        <authorList>
            <person name="Sun Q."/>
            <person name="Li D."/>
        </authorList>
    </citation>
    <scope>NUCLEOTIDE SEQUENCE [LARGE SCALE GENOMIC DNA]</scope>
    <source>
        <strain evidence="5 6">N19</strain>
    </source>
</reference>
<dbReference type="InterPro" id="IPR017900">
    <property type="entry name" value="4Fe4S_Fe_S_CS"/>
</dbReference>
<dbReference type="InterPro" id="IPR017896">
    <property type="entry name" value="4Fe4S_Fe-S-bd"/>
</dbReference>